<reference evidence="2" key="1">
    <citation type="submission" date="2023-10" db="EMBL/GenBank/DDBJ databases">
        <authorList>
            <person name="Chen Y."/>
            <person name="Shah S."/>
            <person name="Dougan E. K."/>
            <person name="Thang M."/>
            <person name="Chan C."/>
        </authorList>
    </citation>
    <scope>NUCLEOTIDE SEQUENCE [LARGE SCALE GENOMIC DNA]</scope>
</reference>
<name>A0ABN9XJW8_9DINO</name>
<accession>A0ABN9XJW8</accession>
<sequence>MLEQVTKCDGLRARDSPSVAFRSACCSLETRRVGASRGRCLGGGCNQPALFCTPLPQPPSEAQVPTELAAADGEGTAATLQLLGSHGEQRGVVSVSLLLRATSGGEVDARPDQMQEEPVPRACPAAAALPLRPPDAAAARAGRGPAAASRGCGALGMPRSPASSPAGSAAGLAVKHAGWRPRRALDHGGAGP</sequence>
<dbReference type="EMBL" id="CAUYUJ010020726">
    <property type="protein sequence ID" value="CAK0900115.1"/>
    <property type="molecule type" value="Genomic_DNA"/>
</dbReference>
<feature type="compositionally biased region" description="Low complexity" evidence="1">
    <location>
        <begin position="136"/>
        <end position="152"/>
    </location>
</feature>
<gene>
    <name evidence="2" type="ORF">PCOR1329_LOCUS77504</name>
</gene>
<organism evidence="2 3">
    <name type="scientific">Prorocentrum cordatum</name>
    <dbReference type="NCBI Taxonomy" id="2364126"/>
    <lineage>
        <taxon>Eukaryota</taxon>
        <taxon>Sar</taxon>
        <taxon>Alveolata</taxon>
        <taxon>Dinophyceae</taxon>
        <taxon>Prorocentrales</taxon>
        <taxon>Prorocentraceae</taxon>
        <taxon>Prorocentrum</taxon>
    </lineage>
</organism>
<protein>
    <submittedName>
        <fullName evidence="2">Uncharacterized protein</fullName>
    </submittedName>
</protein>
<comment type="caution">
    <text evidence="2">The sequence shown here is derived from an EMBL/GenBank/DDBJ whole genome shotgun (WGS) entry which is preliminary data.</text>
</comment>
<proteinExistence type="predicted"/>
<feature type="compositionally biased region" description="Low complexity" evidence="1">
    <location>
        <begin position="160"/>
        <end position="171"/>
    </location>
</feature>
<evidence type="ECO:0000313" key="2">
    <source>
        <dbReference type="EMBL" id="CAK0900115.1"/>
    </source>
</evidence>
<feature type="region of interest" description="Disordered" evidence="1">
    <location>
        <begin position="136"/>
        <end position="192"/>
    </location>
</feature>
<evidence type="ECO:0000256" key="1">
    <source>
        <dbReference type="SAM" id="MobiDB-lite"/>
    </source>
</evidence>
<keyword evidence="3" id="KW-1185">Reference proteome</keyword>
<evidence type="ECO:0000313" key="3">
    <source>
        <dbReference type="Proteomes" id="UP001189429"/>
    </source>
</evidence>
<dbReference type="Proteomes" id="UP001189429">
    <property type="component" value="Unassembled WGS sequence"/>
</dbReference>